<reference evidence="2" key="1">
    <citation type="submission" date="2021-02" db="EMBL/GenBank/DDBJ databases">
        <title>Draft genome sequence of Microbispora sp. RL4-1S isolated from rice leaves in Thailand.</title>
        <authorList>
            <person name="Muangham S."/>
            <person name="Duangmal K."/>
        </authorList>
    </citation>
    <scope>NUCLEOTIDE SEQUENCE</scope>
    <source>
        <strain evidence="2">RL4-1S</strain>
    </source>
</reference>
<keyword evidence="1" id="KW-0472">Membrane</keyword>
<protein>
    <submittedName>
        <fullName evidence="2">Uncharacterized protein</fullName>
    </submittedName>
</protein>
<feature type="transmembrane region" description="Helical" evidence="1">
    <location>
        <begin position="51"/>
        <end position="72"/>
    </location>
</feature>
<evidence type="ECO:0000313" key="2">
    <source>
        <dbReference type="EMBL" id="MBP2707413.1"/>
    </source>
</evidence>
<accession>A0A941AMK9</accession>
<feature type="transmembrane region" description="Helical" evidence="1">
    <location>
        <begin position="92"/>
        <end position="109"/>
    </location>
</feature>
<dbReference type="Proteomes" id="UP000674234">
    <property type="component" value="Unassembled WGS sequence"/>
</dbReference>
<feature type="transmembrane region" description="Helical" evidence="1">
    <location>
        <begin position="7"/>
        <end position="31"/>
    </location>
</feature>
<evidence type="ECO:0000313" key="3">
    <source>
        <dbReference type="Proteomes" id="UP000674234"/>
    </source>
</evidence>
<keyword evidence="1" id="KW-0812">Transmembrane</keyword>
<feature type="transmembrane region" description="Helical" evidence="1">
    <location>
        <begin position="207"/>
        <end position="227"/>
    </location>
</feature>
<evidence type="ECO:0000256" key="1">
    <source>
        <dbReference type="SAM" id="Phobius"/>
    </source>
</evidence>
<keyword evidence="3" id="KW-1185">Reference proteome</keyword>
<dbReference type="RefSeq" id="WP_210158679.1">
    <property type="nucleotide sequence ID" value="NZ_JAFCNB010000019.1"/>
</dbReference>
<dbReference type="EMBL" id="JAFCNB010000019">
    <property type="protein sequence ID" value="MBP2707413.1"/>
    <property type="molecule type" value="Genomic_DNA"/>
</dbReference>
<proteinExistence type="predicted"/>
<sequence length="441" mass="47282">MRHYRTILPAVLVTGAYVTALAVAAVLALTGDDIGLLWRLSLFSDADEDVAATWPNVFVLAVAGGLWAWALWLSLRGLPYGRPIPADRETRALRRALYAAVASWVFYAVMPVWPWWAVVLDALLMSAVVVLFHPVLRREIRHADLALGAGLLGQVSLAATEIFDALNWHEAERAAALGGFAPVGTLVWSVLVLMAQRRDGRWRRSTVWYGIASLLTPFALPIAGMALNAAGDLADVYGEAVSAADALFLIWLARSAHDLAGTTGDAAPYVPSVRAKTALTTTAQLTACVVLLLPPLANRHPAWISPHVSIDRLPRVVGEAAGAVPTTLLHAFELFVGLGGLAALVLVALHRRTMFWPAMSGLLVTALAGLAAVTMVDQQDGWGLTRPYGLDVYGIVAFSSRPAISPLWFTAACLVSAALLWWSHSGRRSDAAAVFSRQVRA</sequence>
<feature type="transmembrane region" description="Helical" evidence="1">
    <location>
        <begin position="403"/>
        <end position="422"/>
    </location>
</feature>
<name>A0A941AMK9_9ACTN</name>
<feature type="transmembrane region" description="Helical" evidence="1">
    <location>
        <begin position="328"/>
        <end position="349"/>
    </location>
</feature>
<gene>
    <name evidence="2" type="ORF">JOL79_26870</name>
</gene>
<keyword evidence="1" id="KW-1133">Transmembrane helix</keyword>
<comment type="caution">
    <text evidence="2">The sequence shown here is derived from an EMBL/GenBank/DDBJ whole genome shotgun (WGS) entry which is preliminary data.</text>
</comment>
<feature type="transmembrane region" description="Helical" evidence="1">
    <location>
        <begin position="356"/>
        <end position="376"/>
    </location>
</feature>
<feature type="transmembrane region" description="Helical" evidence="1">
    <location>
        <begin position="175"/>
        <end position="195"/>
    </location>
</feature>
<organism evidence="2 3">
    <name type="scientific">Microbispora oryzae</name>
    <dbReference type="NCBI Taxonomy" id="2806554"/>
    <lineage>
        <taxon>Bacteria</taxon>
        <taxon>Bacillati</taxon>
        <taxon>Actinomycetota</taxon>
        <taxon>Actinomycetes</taxon>
        <taxon>Streptosporangiales</taxon>
        <taxon>Streptosporangiaceae</taxon>
        <taxon>Microbispora</taxon>
    </lineage>
</organism>
<dbReference type="AlphaFoldDB" id="A0A941AMK9"/>